<accession>A0A161S8G3</accession>
<dbReference type="RefSeq" id="WP_066613102.1">
    <property type="nucleotide sequence ID" value="NZ_LQQU01000028.1"/>
</dbReference>
<evidence type="ECO:0000313" key="1">
    <source>
        <dbReference type="EMBL" id="KZE30298.1"/>
    </source>
</evidence>
<dbReference type="Pfam" id="PF05137">
    <property type="entry name" value="PilN"/>
    <property type="match status" value="1"/>
</dbReference>
<keyword evidence="2" id="KW-1185">Reference proteome</keyword>
<sequence>MKALCIDFAHDGRPRPSGTSRLFGLVGAALCLGAGLAAFDAQQRLNSQSAKLQALHERLAAREHPAPPQRAPAIAAEQARAINDVVARLNLPWSDVFRAVESATPDSIALLSLEPDAAQHAVKGLAEAKNSVDMLDYIERMGSEPFFDSVVLSKHEVNEQDPNRPLRFQFLATWERSQP</sequence>
<dbReference type="OrthoDB" id="8703192at2"/>
<name>A0A161S8G3_9NEIS</name>
<dbReference type="InterPro" id="IPR007813">
    <property type="entry name" value="PilN"/>
</dbReference>
<reference evidence="2" key="1">
    <citation type="submission" date="2016-01" db="EMBL/GenBank/DDBJ databases">
        <title>Draft genome of Chromobacterium sp. F49.</title>
        <authorList>
            <person name="Hong K.W."/>
        </authorList>
    </citation>
    <scope>NUCLEOTIDE SEQUENCE [LARGE SCALE GENOMIC DNA]</scope>
    <source>
        <strain evidence="2">CN10</strain>
    </source>
</reference>
<evidence type="ECO:0000313" key="2">
    <source>
        <dbReference type="Proteomes" id="UP000076625"/>
    </source>
</evidence>
<dbReference type="EMBL" id="LQQU01000028">
    <property type="protein sequence ID" value="KZE30298.1"/>
    <property type="molecule type" value="Genomic_DNA"/>
</dbReference>
<evidence type="ECO:0008006" key="3">
    <source>
        <dbReference type="Google" id="ProtNLM"/>
    </source>
</evidence>
<organism evidence="1 2">
    <name type="scientific">Crenobacter luteus</name>
    <dbReference type="NCBI Taxonomy" id="1452487"/>
    <lineage>
        <taxon>Bacteria</taxon>
        <taxon>Pseudomonadati</taxon>
        <taxon>Pseudomonadota</taxon>
        <taxon>Betaproteobacteria</taxon>
        <taxon>Neisseriales</taxon>
        <taxon>Neisseriaceae</taxon>
        <taxon>Crenobacter</taxon>
    </lineage>
</organism>
<protein>
    <recommendedName>
        <fullName evidence="3">Fimbrial assembly protein</fullName>
    </recommendedName>
</protein>
<comment type="caution">
    <text evidence="1">The sequence shown here is derived from an EMBL/GenBank/DDBJ whole genome shotgun (WGS) entry which is preliminary data.</text>
</comment>
<gene>
    <name evidence="1" type="ORF">AVW16_12430</name>
</gene>
<dbReference type="STRING" id="1452487.AVW16_12430"/>
<dbReference type="Proteomes" id="UP000076625">
    <property type="component" value="Unassembled WGS sequence"/>
</dbReference>
<proteinExistence type="predicted"/>
<dbReference type="AlphaFoldDB" id="A0A161S8G3"/>